<keyword evidence="5" id="KW-1185">Reference proteome</keyword>
<dbReference type="OrthoDB" id="5282002at2759"/>
<protein>
    <submittedName>
        <fullName evidence="4">Uncharacterized protein</fullName>
    </submittedName>
</protein>
<keyword evidence="1" id="KW-0472">Membrane</keyword>
<dbReference type="PANTHER" id="PTHR28069">
    <property type="entry name" value="GH20023P"/>
    <property type="match status" value="1"/>
</dbReference>
<dbReference type="PANTHER" id="PTHR28069:SF1">
    <property type="entry name" value="PROTEIN MSS51, MITOCHONDRIAL"/>
    <property type="match status" value="1"/>
</dbReference>
<dbReference type="Pfam" id="PF00078">
    <property type="entry name" value="RVT_1"/>
    <property type="match status" value="1"/>
</dbReference>
<dbReference type="InterPro" id="IPR043502">
    <property type="entry name" value="DNA/RNA_pol_sf"/>
</dbReference>
<dbReference type="Pfam" id="PF20179">
    <property type="entry name" value="MSS51_C"/>
    <property type="match status" value="1"/>
</dbReference>
<gene>
    <name evidence="4" type="ORF">TRICI_005118</name>
</gene>
<dbReference type="InterPro" id="IPR000477">
    <property type="entry name" value="RT_dom"/>
</dbReference>
<evidence type="ECO:0000259" key="2">
    <source>
        <dbReference type="Pfam" id="PF00078"/>
    </source>
</evidence>
<dbReference type="Gene3D" id="3.30.70.270">
    <property type="match status" value="1"/>
</dbReference>
<feature type="transmembrane region" description="Helical" evidence="1">
    <location>
        <begin position="366"/>
        <end position="389"/>
    </location>
</feature>
<evidence type="ECO:0000313" key="4">
    <source>
        <dbReference type="EMBL" id="KAA8906695.1"/>
    </source>
</evidence>
<dbReference type="Gene3D" id="3.10.10.10">
    <property type="entry name" value="HIV Type 1 Reverse Transcriptase, subunit A, domain 1"/>
    <property type="match status" value="1"/>
</dbReference>
<dbReference type="VEuPathDB" id="FungiDB:TRICI_005118"/>
<evidence type="ECO:0000259" key="3">
    <source>
        <dbReference type="Pfam" id="PF20179"/>
    </source>
</evidence>
<evidence type="ECO:0000313" key="5">
    <source>
        <dbReference type="Proteomes" id="UP000761534"/>
    </source>
</evidence>
<dbReference type="GO" id="GO:0033617">
    <property type="term" value="P:mitochondrial respiratory chain complex IV assembly"/>
    <property type="evidence" value="ECO:0007669"/>
    <property type="project" value="TreeGrafter"/>
</dbReference>
<proteinExistence type="predicted"/>
<dbReference type="AlphaFoldDB" id="A0A642V2R2"/>
<dbReference type="Proteomes" id="UP000761534">
    <property type="component" value="Unassembled WGS sequence"/>
</dbReference>
<name>A0A642V2R2_9ASCO</name>
<sequence>MYEYDLRSGRDFPEFDFPTNQDNDAVVNFLNWDTFFYTRQFYSMDTEFHLAAVTKMLSYPITIASVLHQYSPYSLKPKGPLTLEGLKSLAALRYTLFPTDRTQPWQDRPMRFFVLGARAESQLPPHVWKQLAVLFPDASFEIVFIGPECNFDRNKRRYVSSQRRIVKRFDKQMSFTYCTDYFHVLNDAQDFMPYDPYMDCFFLFHPGLGAPEAMDQWEKTIPGLLESKCPVFVTGFHQQDNLRDWNWLHSKFANHLDVILEPRENIFGSTKWEINDLDPAEVYQFNQQLFGFRALGVWGRAPRNLFGLGFAGGQPPCTPVALRGFIEYNPTLGEEWKTAFTTPFGQFQYNVLLLGLSGAPATFQKFMYGIFADMYFVTVVVYLDVILIFSESNEDHLREGFRRLMNHGLIVNLEKCEFEKISLDNWAITLIAAGRLECRMSNNRHS</sequence>
<comment type="caution">
    <text evidence="4">The sequence shown here is derived from an EMBL/GenBank/DDBJ whole genome shotgun (WGS) entry which is preliminary data.</text>
</comment>
<feature type="domain" description="Mitochondrial splicing suppressor 51-like C-terminal" evidence="3">
    <location>
        <begin position="94"/>
        <end position="275"/>
    </location>
</feature>
<dbReference type="InterPro" id="IPR046824">
    <property type="entry name" value="Mss51-like_C"/>
</dbReference>
<organism evidence="4 5">
    <name type="scientific">Trichomonascus ciferrii</name>
    <dbReference type="NCBI Taxonomy" id="44093"/>
    <lineage>
        <taxon>Eukaryota</taxon>
        <taxon>Fungi</taxon>
        <taxon>Dikarya</taxon>
        <taxon>Ascomycota</taxon>
        <taxon>Saccharomycotina</taxon>
        <taxon>Dipodascomycetes</taxon>
        <taxon>Dipodascales</taxon>
        <taxon>Trichomonascaceae</taxon>
        <taxon>Trichomonascus</taxon>
        <taxon>Trichomonascus ciferrii complex</taxon>
    </lineage>
</organism>
<keyword evidence="1" id="KW-0812">Transmembrane</keyword>
<dbReference type="EMBL" id="SWFS01000392">
    <property type="protein sequence ID" value="KAA8906695.1"/>
    <property type="molecule type" value="Genomic_DNA"/>
</dbReference>
<feature type="domain" description="Reverse transcriptase" evidence="2">
    <location>
        <begin position="336"/>
        <end position="419"/>
    </location>
</feature>
<evidence type="ECO:0000256" key="1">
    <source>
        <dbReference type="SAM" id="Phobius"/>
    </source>
</evidence>
<dbReference type="GO" id="GO:0005739">
    <property type="term" value="C:mitochondrion"/>
    <property type="evidence" value="ECO:0007669"/>
    <property type="project" value="GOC"/>
</dbReference>
<dbReference type="CDD" id="cd01647">
    <property type="entry name" value="RT_LTR"/>
    <property type="match status" value="1"/>
</dbReference>
<keyword evidence="1" id="KW-1133">Transmembrane helix</keyword>
<dbReference type="InterPro" id="IPR043128">
    <property type="entry name" value="Rev_trsase/Diguanyl_cyclase"/>
</dbReference>
<dbReference type="SUPFAM" id="SSF56672">
    <property type="entry name" value="DNA/RNA polymerases"/>
    <property type="match status" value="1"/>
</dbReference>
<reference evidence="4" key="1">
    <citation type="journal article" date="2019" name="G3 (Bethesda)">
        <title>Genome Assemblies of Two Rare Opportunistic Yeast Pathogens: Diutina rugosa (syn. Candida rugosa) and Trichomonascus ciferrii (syn. Candida ciferrii).</title>
        <authorList>
            <person name="Mixao V."/>
            <person name="Saus E."/>
            <person name="Hansen A.P."/>
            <person name="Lass-Florl C."/>
            <person name="Gabaldon T."/>
        </authorList>
    </citation>
    <scope>NUCLEOTIDE SEQUENCE</scope>
    <source>
        <strain evidence="4">CBS 4856</strain>
    </source>
</reference>
<accession>A0A642V2R2</accession>